<proteinExistence type="predicted"/>
<reference evidence="2" key="1">
    <citation type="journal article" date="2019" name="Int. J. Syst. Evol. Microbiol.">
        <title>The Global Catalogue of Microorganisms (GCM) 10K type strain sequencing project: providing services to taxonomists for standard genome sequencing and annotation.</title>
        <authorList>
            <consortium name="The Broad Institute Genomics Platform"/>
            <consortium name="The Broad Institute Genome Sequencing Center for Infectious Disease"/>
            <person name="Wu L."/>
            <person name="Ma J."/>
        </authorList>
    </citation>
    <scope>NUCLEOTIDE SEQUENCE [LARGE SCALE GENOMIC DNA]</scope>
    <source>
        <strain evidence="2">JCM 12774</strain>
    </source>
</reference>
<gene>
    <name evidence="1" type="ORF">GCM10008933_17860</name>
</gene>
<dbReference type="RefSeq" id="WP_343860124.1">
    <property type="nucleotide sequence ID" value="NZ_BAAACX010000008.1"/>
</dbReference>
<name>A0ABP3I2U7_9BACL</name>
<evidence type="ECO:0000313" key="1">
    <source>
        <dbReference type="EMBL" id="GAA0387341.1"/>
    </source>
</evidence>
<comment type="caution">
    <text evidence="1">The sequence shown here is derived from an EMBL/GenBank/DDBJ whole genome shotgun (WGS) entry which is preliminary data.</text>
</comment>
<accession>A0ABP3I2U7</accession>
<dbReference type="EMBL" id="BAAACX010000008">
    <property type="protein sequence ID" value="GAA0387341.1"/>
    <property type="molecule type" value="Genomic_DNA"/>
</dbReference>
<dbReference type="Proteomes" id="UP001500340">
    <property type="component" value="Unassembled WGS sequence"/>
</dbReference>
<protein>
    <submittedName>
        <fullName evidence="1">Uncharacterized protein</fullName>
    </submittedName>
</protein>
<keyword evidence="2" id="KW-1185">Reference proteome</keyword>
<evidence type="ECO:0000313" key="2">
    <source>
        <dbReference type="Proteomes" id="UP001500340"/>
    </source>
</evidence>
<organism evidence="1 2">
    <name type="scientific">Paenibacillus motobuensis</name>
    <dbReference type="NCBI Taxonomy" id="295324"/>
    <lineage>
        <taxon>Bacteria</taxon>
        <taxon>Bacillati</taxon>
        <taxon>Bacillota</taxon>
        <taxon>Bacilli</taxon>
        <taxon>Bacillales</taxon>
        <taxon>Paenibacillaceae</taxon>
        <taxon>Paenibacillus</taxon>
    </lineage>
</organism>
<sequence>MDIQNELKTTKGDLLHTAVKNTISMIPGVGDYLSEAFSLLVTQPAEKRKENILVMIDERLQQLENKSVDVESLVTNELFLSSVL</sequence>